<accession>A0A4S4C5T0</accession>
<organism evidence="1 2">
    <name type="scientific">Metabacillus sediminilitoris</name>
    <dbReference type="NCBI Taxonomy" id="2567941"/>
    <lineage>
        <taxon>Bacteria</taxon>
        <taxon>Bacillati</taxon>
        <taxon>Bacillota</taxon>
        <taxon>Bacilli</taxon>
        <taxon>Bacillales</taxon>
        <taxon>Bacillaceae</taxon>
        <taxon>Metabacillus</taxon>
    </lineage>
</organism>
<keyword evidence="2" id="KW-1185">Reference proteome</keyword>
<dbReference type="EMBL" id="SSNT01000001">
    <property type="protein sequence ID" value="THF83121.1"/>
    <property type="molecule type" value="Genomic_DNA"/>
</dbReference>
<dbReference type="AlphaFoldDB" id="A0A4S4C5T0"/>
<name>A0A4S4C5T0_9BACI</name>
<comment type="caution">
    <text evidence="1">The sequence shown here is derived from an EMBL/GenBank/DDBJ whole genome shotgun (WGS) entry which is preliminary data.</text>
</comment>
<evidence type="ECO:0000313" key="2">
    <source>
        <dbReference type="Proteomes" id="UP000310334"/>
    </source>
</evidence>
<dbReference type="PROSITE" id="PS51257">
    <property type="entry name" value="PROKAR_LIPOPROTEIN"/>
    <property type="match status" value="1"/>
</dbReference>
<evidence type="ECO:0000313" key="1">
    <source>
        <dbReference type="EMBL" id="THF83121.1"/>
    </source>
</evidence>
<reference evidence="1 2" key="1">
    <citation type="submission" date="2019-04" db="EMBL/GenBank/DDBJ databases">
        <title>Bacillus sediminilitoris sp. nov., isolated from a tidal flat sediment on the East China Sea.</title>
        <authorList>
            <person name="Wei Y."/>
            <person name="Mao H."/>
            <person name="Fang J."/>
        </authorList>
    </citation>
    <scope>NUCLEOTIDE SEQUENCE [LARGE SCALE GENOMIC DNA]</scope>
    <source>
        <strain evidence="1 2">DSL-17</strain>
    </source>
</reference>
<evidence type="ECO:0008006" key="3">
    <source>
        <dbReference type="Google" id="ProtNLM"/>
    </source>
</evidence>
<sequence>MKRLLFFGLICFLLSGCTQDKPKPEGSVEIIPLQVSNMKNSAVEVVSQQQNATLTIKHHVRNQNVYVECFIPHFTFKDKGGKRVIGEGHIVLYVDGKKVEDMNTAAFIVKGLDKGVHDMKVEVFHNDSTSYNLKKSWQINIQ</sequence>
<gene>
    <name evidence="1" type="ORF">E6W99_01775</name>
</gene>
<dbReference type="RefSeq" id="WP_136351351.1">
    <property type="nucleotide sequence ID" value="NZ_CP046266.1"/>
</dbReference>
<dbReference type="Proteomes" id="UP000310334">
    <property type="component" value="Unassembled WGS sequence"/>
</dbReference>
<dbReference type="OrthoDB" id="2968672at2"/>
<proteinExistence type="predicted"/>
<protein>
    <recommendedName>
        <fullName evidence="3">Lipoprotein</fullName>
    </recommendedName>
</protein>